<dbReference type="Pfam" id="PF13665">
    <property type="entry name" value="Tox-PAAR-like"/>
    <property type="match status" value="1"/>
</dbReference>
<gene>
    <name evidence="1" type="ORF">BE08_08795</name>
</gene>
<organism evidence="1 2">
    <name type="scientific">Sorangium cellulosum</name>
    <name type="common">Polyangium cellulosum</name>
    <dbReference type="NCBI Taxonomy" id="56"/>
    <lineage>
        <taxon>Bacteria</taxon>
        <taxon>Pseudomonadati</taxon>
        <taxon>Myxococcota</taxon>
        <taxon>Polyangia</taxon>
        <taxon>Polyangiales</taxon>
        <taxon>Polyangiaceae</taxon>
        <taxon>Sorangium</taxon>
    </lineage>
</organism>
<comment type="caution">
    <text evidence="1">The sequence shown here is derived from an EMBL/GenBank/DDBJ whole genome shotgun (WGS) entry which is preliminary data.</text>
</comment>
<dbReference type="SUPFAM" id="SSF53474">
    <property type="entry name" value="alpha/beta-Hydrolases"/>
    <property type="match status" value="1"/>
</dbReference>
<accession>A0A150PJN0</accession>
<dbReference type="AlphaFoldDB" id="A0A150PJN0"/>
<proteinExistence type="predicted"/>
<sequence length="411" mass="43263">MAENVLSRRQEPWMAVSCAPDVCKTPMGSSTPPVPYNVVSSLAPALGASEDVHANDGRVQRHAMTVMPTTEGDEPGTATGVVSGTVGQQSWSQTHSPSVLVNSQPVVRHDDVAQMNGDKAAQDKADKKARYECRKAQIEAGKNSDDPATREAAARFERNVVAAEKAALSGHSYDPSKPAPTGWRDITDDPEALARHGLTPGDLHGSRPGATRLYEPDPDVFGGDMRPTVAFRGTEGLNGPDWINNGGQAFNIESPYYRDAVRVGNTLGSSVDYTGHSLGGGLASAAATAGGSRAWTFNAAGLNPGTVTGYGGTERPADIAAYRVQDEALTGVQEQGWKGTLAAFGVGGLWGALTKVALSAVLPDAVGTKHDLPASSLDPYNRHLMPDVINGIEKQKQADQRKIAEKTGKRC</sequence>
<dbReference type="Pfam" id="PF26363">
    <property type="entry name" value="Phospholipase-like"/>
    <property type="match status" value="1"/>
</dbReference>
<name>A0A150PJN0_SORCE</name>
<dbReference type="Proteomes" id="UP000075420">
    <property type="component" value="Unassembled WGS sequence"/>
</dbReference>
<protein>
    <submittedName>
        <fullName evidence="1">Uncharacterized protein</fullName>
    </submittedName>
</protein>
<dbReference type="EMBL" id="JELY01001397">
    <property type="protein sequence ID" value="KYF55919.1"/>
    <property type="molecule type" value="Genomic_DNA"/>
</dbReference>
<evidence type="ECO:0000313" key="2">
    <source>
        <dbReference type="Proteomes" id="UP000075420"/>
    </source>
</evidence>
<reference evidence="1 2" key="1">
    <citation type="submission" date="2014-02" db="EMBL/GenBank/DDBJ databases">
        <title>The small core and large imbalanced accessory genome model reveals a collaborative survival strategy of Sorangium cellulosum strains in nature.</title>
        <authorList>
            <person name="Han K."/>
            <person name="Peng R."/>
            <person name="Blom J."/>
            <person name="Li Y.-Z."/>
        </authorList>
    </citation>
    <scope>NUCLEOTIDE SEQUENCE [LARGE SCALE GENOMIC DNA]</scope>
    <source>
        <strain evidence="1 2">So0157-25</strain>
    </source>
</reference>
<dbReference type="InterPro" id="IPR029058">
    <property type="entry name" value="AB_hydrolase_fold"/>
</dbReference>
<evidence type="ECO:0000313" key="1">
    <source>
        <dbReference type="EMBL" id="KYF55919.1"/>
    </source>
</evidence>